<comment type="caution">
    <text evidence="2">The sequence shown here is derived from an EMBL/GenBank/DDBJ whole genome shotgun (WGS) entry which is preliminary data.</text>
</comment>
<evidence type="ECO:0000313" key="2">
    <source>
        <dbReference type="EMBL" id="HIK00604.1"/>
    </source>
</evidence>
<keyword evidence="3" id="KW-1185">Reference proteome</keyword>
<proteinExistence type="predicted"/>
<dbReference type="Proteomes" id="UP000646946">
    <property type="component" value="Unassembled WGS sequence"/>
</dbReference>
<accession>A0A832V0F9</accession>
<gene>
    <name evidence="2" type="ORF">H1016_03625</name>
</gene>
<protein>
    <submittedName>
        <fullName evidence="2">Uncharacterized protein</fullName>
    </submittedName>
</protein>
<keyword evidence="1" id="KW-1133">Transmembrane helix</keyword>
<dbReference type="AlphaFoldDB" id="A0A832V0F9"/>
<keyword evidence="1" id="KW-0472">Membrane</keyword>
<reference evidence="2 3" key="1">
    <citation type="journal article" name="Nat. Commun.">
        <title>Undinarchaeota illuminate DPANN phylogeny and the impact of gene transfer on archaeal evolution.</title>
        <authorList>
            <person name="Dombrowski N."/>
            <person name="Williams T.A."/>
            <person name="Sun J."/>
            <person name="Woodcroft B.J."/>
            <person name="Lee J.H."/>
            <person name="Minh B.Q."/>
            <person name="Rinke C."/>
            <person name="Spang A."/>
        </authorList>
    </citation>
    <scope>NUCLEOTIDE SEQUENCE [LARGE SCALE GENOMIC DNA]</scope>
    <source>
        <strain evidence="2">MAG_bin1129</strain>
    </source>
</reference>
<organism evidence="2 3">
    <name type="scientific">Candidatus Naiadarchaeum limnaeum</name>
    <dbReference type="NCBI Taxonomy" id="2756139"/>
    <lineage>
        <taxon>Archaea</taxon>
        <taxon>Candidatus Undinarchaeota</taxon>
        <taxon>Candidatus Undinarchaeia</taxon>
        <taxon>Candidatus Naiadarchaeales</taxon>
        <taxon>Candidatus Naiadarchaeaceae</taxon>
        <taxon>Candidatus Naiadarchaeum</taxon>
    </lineage>
</organism>
<dbReference type="EMBL" id="DVAB01000029">
    <property type="protein sequence ID" value="HIK00604.1"/>
    <property type="molecule type" value="Genomic_DNA"/>
</dbReference>
<evidence type="ECO:0000256" key="1">
    <source>
        <dbReference type="SAM" id="Phobius"/>
    </source>
</evidence>
<keyword evidence="1" id="KW-0812">Transmembrane</keyword>
<sequence length="154" mass="17542">MKKLFFPAILAFLLALSFVSAHERDFTEAKMLIDSKVSCNQLTDEQLEALGDYYMEQIHPGEQHEMMDEMMGGEGSETLKQAHINMARRIYCGENVSMSEMMMQNMPMMNGGRTTTDSTNILNTFYLIILIGVIILVYLGIIKLWKDMKKGGKK</sequence>
<evidence type="ECO:0000313" key="3">
    <source>
        <dbReference type="Proteomes" id="UP000646946"/>
    </source>
</evidence>
<name>A0A832V0F9_9ARCH</name>
<feature type="transmembrane region" description="Helical" evidence="1">
    <location>
        <begin position="125"/>
        <end position="145"/>
    </location>
</feature>